<feature type="domain" description="TPM" evidence="1">
    <location>
        <begin position="42"/>
        <end position="163"/>
    </location>
</feature>
<dbReference type="Pfam" id="PF04536">
    <property type="entry name" value="TPM_phosphatase"/>
    <property type="match status" value="1"/>
</dbReference>
<dbReference type="PANTHER" id="PTHR30373:SF2">
    <property type="entry name" value="UPF0603 PROTEIN YGCG"/>
    <property type="match status" value="1"/>
</dbReference>
<dbReference type="InterPro" id="IPR007621">
    <property type="entry name" value="TPM_dom"/>
</dbReference>
<dbReference type="PANTHER" id="PTHR30373">
    <property type="entry name" value="UPF0603 PROTEIN YGCG"/>
    <property type="match status" value="1"/>
</dbReference>
<reference evidence="2 3" key="1">
    <citation type="submission" date="2019-07" db="EMBL/GenBank/DDBJ databases">
        <title>Insights of Desulfuromonas acetexigens electromicrobiology.</title>
        <authorList>
            <person name="Katuri K."/>
            <person name="Sapireddy V."/>
            <person name="Shaw D.R."/>
            <person name="Saikaly P."/>
        </authorList>
    </citation>
    <scope>NUCLEOTIDE SEQUENCE [LARGE SCALE GENOMIC DNA]</scope>
    <source>
        <strain evidence="2 3">2873</strain>
    </source>
</reference>
<comment type="caution">
    <text evidence="2">The sequence shown here is derived from an EMBL/GenBank/DDBJ whole genome shotgun (WGS) entry which is preliminary data.</text>
</comment>
<dbReference type="Proteomes" id="UP000317155">
    <property type="component" value="Unassembled WGS sequence"/>
</dbReference>
<protein>
    <submittedName>
        <fullName evidence="2">TPM domain-containing protein</fullName>
    </submittedName>
</protein>
<proteinExistence type="predicted"/>
<dbReference type="AlphaFoldDB" id="A0A550J627"/>
<accession>A0A550J627</accession>
<dbReference type="Gene3D" id="3.10.310.50">
    <property type="match status" value="1"/>
</dbReference>
<evidence type="ECO:0000313" key="3">
    <source>
        <dbReference type="Proteomes" id="UP000317155"/>
    </source>
</evidence>
<evidence type="ECO:0000313" key="2">
    <source>
        <dbReference type="EMBL" id="TRO78602.1"/>
    </source>
</evidence>
<dbReference type="PROSITE" id="PS51257">
    <property type="entry name" value="PROKAR_LIPOPROTEIN"/>
    <property type="match status" value="1"/>
</dbReference>
<name>A0A550J627_9BACT</name>
<gene>
    <name evidence="2" type="ORF">FL622_15905</name>
</gene>
<dbReference type="OrthoDB" id="5405492at2"/>
<dbReference type="EMBL" id="VJVV01000016">
    <property type="protein sequence ID" value="TRO78602.1"/>
    <property type="molecule type" value="Genomic_DNA"/>
</dbReference>
<sequence>MPVLFQRRKPMRISRFPLSCVPLLLLVTLLTGCPNRQELPLVDDRAGLLAPKRVGRLTAYHDHLLRDLDIHFHLTILDESPGDLDQAAVELFEKLRLGEPTGGARGVLLLVDPRGGQVRLEIGYDLEGIFPDGFVGYVEREQLTPFFAAGRVADGIEATVELLVGRALGEVPADYRGAVKLEHLSGGGGARSVVAIGSGSEAKGFVEDRGRFVAQPTPRQTLERYLEVLREQVKDPQLSLYTPETRAFFAKWLVTDAQQNNERKGLEANLPAVEERIAGDLAVLRFPVDNRQAAPYLLRQSAEGWQLDMAAMSRLIGFNHKNQWFFRAVDHEFIFAFDDVKFDGNGFPYR</sequence>
<keyword evidence="3" id="KW-1185">Reference proteome</keyword>
<evidence type="ECO:0000259" key="1">
    <source>
        <dbReference type="Pfam" id="PF04536"/>
    </source>
</evidence>
<organism evidence="2 3">
    <name type="scientific">Trichloromonas acetexigens</name>
    <dbReference type="NCBI Taxonomy" id="38815"/>
    <lineage>
        <taxon>Bacteria</taxon>
        <taxon>Pseudomonadati</taxon>
        <taxon>Thermodesulfobacteriota</taxon>
        <taxon>Desulfuromonadia</taxon>
        <taxon>Desulfuromonadales</taxon>
        <taxon>Trichloromonadaceae</taxon>
        <taxon>Trichloromonas</taxon>
    </lineage>
</organism>